<dbReference type="GeneID" id="93443470"/>
<dbReference type="SUPFAM" id="SSF52768">
    <property type="entry name" value="Arginase/deacetylase"/>
    <property type="match status" value="1"/>
</dbReference>
<dbReference type="Proteomes" id="UP000594430">
    <property type="component" value="Chromosome"/>
</dbReference>
<gene>
    <name evidence="1" type="ORF">IZU98_17520</name>
</gene>
<name>A0A7S9LFM0_9PSED</name>
<sequence length="94" mass="10623">MHIDPKKVMFAWLRNDGLTCQGAEFIERYSLNVAPPEAQILSSASVLEWNRVNEIKHLAIQFDLDVLDPTECRSVFFGEPNPACDPYEASLQGK</sequence>
<dbReference type="EMBL" id="CP064946">
    <property type="protein sequence ID" value="QPH48178.1"/>
    <property type="molecule type" value="Genomic_DNA"/>
</dbReference>
<dbReference type="RefSeq" id="WP_132578335.1">
    <property type="nucleotide sequence ID" value="NZ_BQHM01000007.1"/>
</dbReference>
<accession>A0A7S9LFM0</accession>
<evidence type="ECO:0000313" key="1">
    <source>
        <dbReference type="EMBL" id="QPH48178.1"/>
    </source>
</evidence>
<evidence type="ECO:0008006" key="3">
    <source>
        <dbReference type="Google" id="ProtNLM"/>
    </source>
</evidence>
<dbReference type="AlphaFoldDB" id="A0A7S9LFM0"/>
<evidence type="ECO:0000313" key="2">
    <source>
        <dbReference type="Proteomes" id="UP000594430"/>
    </source>
</evidence>
<organism evidence="1 2">
    <name type="scientific">Pseudomonas fulva</name>
    <dbReference type="NCBI Taxonomy" id="47880"/>
    <lineage>
        <taxon>Bacteria</taxon>
        <taxon>Pseudomonadati</taxon>
        <taxon>Pseudomonadota</taxon>
        <taxon>Gammaproteobacteria</taxon>
        <taxon>Pseudomonadales</taxon>
        <taxon>Pseudomonadaceae</taxon>
        <taxon>Pseudomonas</taxon>
    </lineage>
</organism>
<protein>
    <recommendedName>
        <fullName evidence="3">Arginase</fullName>
    </recommendedName>
</protein>
<reference evidence="1 2" key="1">
    <citation type="submission" date="2020-11" db="EMBL/GenBank/DDBJ databases">
        <title>Pseudomonas fulva producing VIM-24.</title>
        <authorList>
            <person name="Liu S."/>
        </authorList>
    </citation>
    <scope>NUCLEOTIDE SEQUENCE [LARGE SCALE GENOMIC DNA]</scope>
    <source>
        <strain evidence="1 2">ZDHY414</strain>
    </source>
</reference>
<dbReference type="Gene3D" id="3.40.800.10">
    <property type="entry name" value="Ureohydrolase domain"/>
    <property type="match status" value="1"/>
</dbReference>
<proteinExistence type="predicted"/>
<dbReference type="InterPro" id="IPR023696">
    <property type="entry name" value="Ureohydrolase_dom_sf"/>
</dbReference>